<name>A0A2I0KHM1_PUNGR</name>
<evidence type="ECO:0000256" key="5">
    <source>
        <dbReference type="ARBA" id="ARBA00022989"/>
    </source>
</evidence>
<keyword evidence="5" id="KW-0472">Membrane</keyword>
<keyword evidence="3" id="KW-0812">Transmembrane</keyword>
<dbReference type="EMBL" id="PGOL01000621">
    <property type="protein sequence ID" value="PKI67306.1"/>
    <property type="molecule type" value="Genomic_DNA"/>
</dbReference>
<reference evidence="9 10" key="1">
    <citation type="submission" date="2017-11" db="EMBL/GenBank/DDBJ databases">
        <title>De-novo sequencing of pomegranate (Punica granatum L.) genome.</title>
        <authorList>
            <person name="Akparov Z."/>
            <person name="Amiraslanov A."/>
            <person name="Hajiyeva S."/>
            <person name="Abbasov M."/>
            <person name="Kaur K."/>
            <person name="Hamwieh A."/>
            <person name="Solovyev V."/>
            <person name="Salamov A."/>
            <person name="Braich B."/>
            <person name="Kosarev P."/>
            <person name="Mahmoud A."/>
            <person name="Hajiyev E."/>
            <person name="Babayeva S."/>
            <person name="Izzatullayeva V."/>
            <person name="Mammadov A."/>
            <person name="Mammadov A."/>
            <person name="Sharifova S."/>
            <person name="Ojaghi J."/>
            <person name="Eynullazada K."/>
            <person name="Bayramov B."/>
            <person name="Abdulazimova A."/>
            <person name="Shahmuradov I."/>
        </authorList>
    </citation>
    <scope>NUCLEOTIDE SEQUENCE [LARGE SCALE GENOMIC DNA]</scope>
    <source>
        <strain evidence="10">cv. AG2017</strain>
        <tissue evidence="9">Leaf</tissue>
    </source>
</reference>
<organism evidence="9 10">
    <name type="scientific">Punica granatum</name>
    <name type="common">Pomegranate</name>
    <dbReference type="NCBI Taxonomy" id="22663"/>
    <lineage>
        <taxon>Eukaryota</taxon>
        <taxon>Viridiplantae</taxon>
        <taxon>Streptophyta</taxon>
        <taxon>Embryophyta</taxon>
        <taxon>Tracheophyta</taxon>
        <taxon>Spermatophyta</taxon>
        <taxon>Magnoliopsida</taxon>
        <taxon>eudicotyledons</taxon>
        <taxon>Gunneridae</taxon>
        <taxon>Pentapetalae</taxon>
        <taxon>rosids</taxon>
        <taxon>malvids</taxon>
        <taxon>Myrtales</taxon>
        <taxon>Lythraceae</taxon>
        <taxon>Punica</taxon>
    </lineage>
</organism>
<keyword evidence="7 8" id="KW-0349">Heme</keyword>
<gene>
    <name evidence="9" type="ORF">CRG98_012323</name>
</gene>
<dbReference type="GO" id="GO:0004497">
    <property type="term" value="F:monooxygenase activity"/>
    <property type="evidence" value="ECO:0007669"/>
    <property type="project" value="UniProtKB-KW"/>
</dbReference>
<evidence type="ECO:0000256" key="7">
    <source>
        <dbReference type="PIRSR" id="PIRSR602401-1"/>
    </source>
</evidence>
<sequence length="229" mass="26107">MGTKTEGHEPTSSTITSLVKFLAEMPHVYRTILQEQREIAKLKKPGERLKPEDIRMMKYSWSVVSEVIRLVPPVIGAFRLLWSPTTTNSDPAVFPREKDFDPTRFHDASPPSTYVPFGGGPRMCLGKNYAQIEILVFLHHVVNMFHWELMIPGEKIKFDPLPIPSRRLPWAKLHLSSLIKTEWWEWTRWLLPPLRLQTGPTGNIVGEEVIGLKLLSGADGIESSFCLPL</sequence>
<dbReference type="InterPro" id="IPR036396">
    <property type="entry name" value="Cyt_P450_sf"/>
</dbReference>
<evidence type="ECO:0000313" key="9">
    <source>
        <dbReference type="EMBL" id="PKI67306.1"/>
    </source>
</evidence>
<dbReference type="InterPro" id="IPR001128">
    <property type="entry name" value="Cyt_P450"/>
</dbReference>
<protein>
    <submittedName>
        <fullName evidence="9">Uncharacterized protein</fullName>
    </submittedName>
</protein>
<feature type="binding site" description="axial binding residue" evidence="7">
    <location>
        <position position="124"/>
    </location>
    <ligand>
        <name>heme</name>
        <dbReference type="ChEBI" id="CHEBI:30413"/>
    </ligand>
    <ligandPart>
        <name>Fe</name>
        <dbReference type="ChEBI" id="CHEBI:18248"/>
    </ligandPart>
</feature>
<dbReference type="GO" id="GO:0016125">
    <property type="term" value="P:sterol metabolic process"/>
    <property type="evidence" value="ECO:0007669"/>
    <property type="project" value="TreeGrafter"/>
</dbReference>
<dbReference type="InterPro" id="IPR002401">
    <property type="entry name" value="Cyt_P450_E_grp-I"/>
</dbReference>
<dbReference type="Gene3D" id="1.10.630.10">
    <property type="entry name" value="Cytochrome P450"/>
    <property type="match status" value="1"/>
</dbReference>
<dbReference type="InterPro" id="IPR017972">
    <property type="entry name" value="Cyt_P450_CS"/>
</dbReference>
<keyword evidence="6 7" id="KW-0408">Iron</keyword>
<dbReference type="Pfam" id="PF00067">
    <property type="entry name" value="p450"/>
    <property type="match status" value="2"/>
</dbReference>
<dbReference type="GO" id="GO:0005506">
    <property type="term" value="F:iron ion binding"/>
    <property type="evidence" value="ECO:0007669"/>
    <property type="project" value="InterPro"/>
</dbReference>
<evidence type="ECO:0000256" key="2">
    <source>
        <dbReference type="ARBA" id="ARBA00010617"/>
    </source>
</evidence>
<dbReference type="PANTHER" id="PTHR24286:SF209">
    <property type="entry name" value="BETA-AMYRIN 28-OXIDASE-LIKE"/>
    <property type="match status" value="1"/>
</dbReference>
<dbReference type="PROSITE" id="PS00086">
    <property type="entry name" value="CYTOCHROME_P450"/>
    <property type="match status" value="1"/>
</dbReference>
<evidence type="ECO:0000256" key="6">
    <source>
        <dbReference type="ARBA" id="ARBA00023004"/>
    </source>
</evidence>
<comment type="cofactor">
    <cofactor evidence="7">
        <name>heme</name>
        <dbReference type="ChEBI" id="CHEBI:30413"/>
    </cofactor>
</comment>
<dbReference type="PANTHER" id="PTHR24286">
    <property type="entry name" value="CYTOCHROME P450 26"/>
    <property type="match status" value="1"/>
</dbReference>
<evidence type="ECO:0000256" key="1">
    <source>
        <dbReference type="ARBA" id="ARBA00004167"/>
    </source>
</evidence>
<dbReference type="AlphaFoldDB" id="A0A2I0KHM1"/>
<evidence type="ECO:0000313" key="10">
    <source>
        <dbReference type="Proteomes" id="UP000233551"/>
    </source>
</evidence>
<dbReference type="STRING" id="22663.A0A2I0KHM1"/>
<dbReference type="GO" id="GO:0020037">
    <property type="term" value="F:heme binding"/>
    <property type="evidence" value="ECO:0007669"/>
    <property type="project" value="InterPro"/>
</dbReference>
<dbReference type="SUPFAM" id="SSF48264">
    <property type="entry name" value="Cytochrome P450"/>
    <property type="match status" value="1"/>
</dbReference>
<comment type="similarity">
    <text evidence="2 8">Belongs to the cytochrome P450 family.</text>
</comment>
<keyword evidence="5" id="KW-1133">Transmembrane helix</keyword>
<dbReference type="GO" id="GO:0016705">
    <property type="term" value="F:oxidoreductase activity, acting on paired donors, with incorporation or reduction of molecular oxygen"/>
    <property type="evidence" value="ECO:0007669"/>
    <property type="project" value="InterPro"/>
</dbReference>
<dbReference type="PRINTS" id="PR00463">
    <property type="entry name" value="EP450I"/>
</dbReference>
<dbReference type="PRINTS" id="PR00385">
    <property type="entry name" value="P450"/>
</dbReference>
<accession>A0A2I0KHM1</accession>
<keyword evidence="8" id="KW-0560">Oxidoreductase</keyword>
<keyword evidence="4 7" id="KW-0479">Metal-binding</keyword>
<dbReference type="Proteomes" id="UP000233551">
    <property type="component" value="Unassembled WGS sequence"/>
</dbReference>
<evidence type="ECO:0000256" key="4">
    <source>
        <dbReference type="ARBA" id="ARBA00022723"/>
    </source>
</evidence>
<evidence type="ECO:0000256" key="3">
    <source>
        <dbReference type="ARBA" id="ARBA00022692"/>
    </source>
</evidence>
<keyword evidence="10" id="KW-1185">Reference proteome</keyword>
<evidence type="ECO:0000256" key="8">
    <source>
        <dbReference type="RuleBase" id="RU000461"/>
    </source>
</evidence>
<comment type="caution">
    <text evidence="9">The sequence shown here is derived from an EMBL/GenBank/DDBJ whole genome shotgun (WGS) entry which is preliminary data.</text>
</comment>
<proteinExistence type="inferred from homology"/>
<dbReference type="GO" id="GO:0016020">
    <property type="term" value="C:membrane"/>
    <property type="evidence" value="ECO:0007669"/>
    <property type="project" value="UniProtKB-SubCell"/>
</dbReference>
<keyword evidence="8" id="KW-0503">Monooxygenase</keyword>
<comment type="subcellular location">
    <subcellularLocation>
        <location evidence="1">Membrane</location>
        <topology evidence="1">Single-pass membrane protein</topology>
    </subcellularLocation>
</comment>